<feature type="compositionally biased region" description="Polar residues" evidence="1">
    <location>
        <begin position="116"/>
        <end position="129"/>
    </location>
</feature>
<feature type="region of interest" description="Disordered" evidence="1">
    <location>
        <begin position="116"/>
        <end position="194"/>
    </location>
</feature>
<comment type="caution">
    <text evidence="2">The sequence shown here is derived from an EMBL/GenBank/DDBJ whole genome shotgun (WGS) entry which is preliminary data.</text>
</comment>
<feature type="compositionally biased region" description="Low complexity" evidence="1">
    <location>
        <begin position="141"/>
        <end position="162"/>
    </location>
</feature>
<name>A0A2G8SUQ6_9APHY</name>
<keyword evidence="3" id="KW-1185">Reference proteome</keyword>
<organism evidence="2 3">
    <name type="scientific">Ganoderma sinense ZZ0214-1</name>
    <dbReference type="NCBI Taxonomy" id="1077348"/>
    <lineage>
        <taxon>Eukaryota</taxon>
        <taxon>Fungi</taxon>
        <taxon>Dikarya</taxon>
        <taxon>Basidiomycota</taxon>
        <taxon>Agaricomycotina</taxon>
        <taxon>Agaricomycetes</taxon>
        <taxon>Polyporales</taxon>
        <taxon>Polyporaceae</taxon>
        <taxon>Ganoderma</taxon>
    </lineage>
</organism>
<accession>A0A2G8SUQ6</accession>
<evidence type="ECO:0000313" key="2">
    <source>
        <dbReference type="EMBL" id="PIL37497.1"/>
    </source>
</evidence>
<sequence>MSADASLRVFACHSPPTAWNSCEGTRGEPPREAPAPNFTRGCLAAADRAAPHVIAIGSPATSAKLKLAPRHMPGRRIRILPSQLLARNWQQRLPYLIPQPVLRRTSMDEVLGKVQNTRGSRARTVQYSRSVGPRLLRHRPNAAPSAARSPSASQPSVRLTHPQPLPALPPLSQRALDIDTSTPPPNPPCRLGAA</sequence>
<dbReference type="EMBL" id="AYKW01000001">
    <property type="protein sequence ID" value="PIL37497.1"/>
    <property type="molecule type" value="Genomic_DNA"/>
</dbReference>
<protein>
    <submittedName>
        <fullName evidence="2">Uncharacterized protein</fullName>
    </submittedName>
</protein>
<evidence type="ECO:0000256" key="1">
    <source>
        <dbReference type="SAM" id="MobiDB-lite"/>
    </source>
</evidence>
<gene>
    <name evidence="2" type="ORF">GSI_01191</name>
</gene>
<proteinExistence type="predicted"/>
<reference evidence="2 3" key="1">
    <citation type="journal article" date="2015" name="Sci. Rep.">
        <title>Chromosome-level genome map provides insights into diverse defense mechanisms in the medicinal fungus Ganoderma sinense.</title>
        <authorList>
            <person name="Zhu Y."/>
            <person name="Xu J."/>
            <person name="Sun C."/>
            <person name="Zhou S."/>
            <person name="Xu H."/>
            <person name="Nelson D.R."/>
            <person name="Qian J."/>
            <person name="Song J."/>
            <person name="Luo H."/>
            <person name="Xiang L."/>
            <person name="Li Y."/>
            <person name="Xu Z."/>
            <person name="Ji A."/>
            <person name="Wang L."/>
            <person name="Lu S."/>
            <person name="Hayward A."/>
            <person name="Sun W."/>
            <person name="Li X."/>
            <person name="Schwartz D.C."/>
            <person name="Wang Y."/>
            <person name="Chen S."/>
        </authorList>
    </citation>
    <scope>NUCLEOTIDE SEQUENCE [LARGE SCALE GENOMIC DNA]</scope>
    <source>
        <strain evidence="2 3">ZZ0214-1</strain>
    </source>
</reference>
<dbReference type="Proteomes" id="UP000230002">
    <property type="component" value="Unassembled WGS sequence"/>
</dbReference>
<evidence type="ECO:0000313" key="3">
    <source>
        <dbReference type="Proteomes" id="UP000230002"/>
    </source>
</evidence>
<dbReference type="AlphaFoldDB" id="A0A2G8SUQ6"/>